<feature type="compositionally biased region" description="Basic residues" evidence="1">
    <location>
        <begin position="120"/>
        <end position="129"/>
    </location>
</feature>
<dbReference type="Proteomes" id="UP000242645">
    <property type="component" value="Chromosome"/>
</dbReference>
<dbReference type="AlphaFoldDB" id="A0A1J1DTT6"/>
<sequence length="129" mass="14487">MRLPCAKAALTSCAMSRFCVCCAMYNFFRLFCLVLAFLSPAGCGPKEMGSSLSSDQAEVGSGIMSEDQLRYPVIGAGNIERTLYYYNRPEVMAQQQLRRAQFNRLTGNAPDPEIPEYRAKPKQRSPFRQ</sequence>
<dbReference type="EMBL" id="AP017368">
    <property type="protein sequence ID" value="BAV92085.1"/>
    <property type="molecule type" value="Genomic_DNA"/>
</dbReference>
<evidence type="ECO:0000313" key="3">
    <source>
        <dbReference type="Proteomes" id="UP000242645"/>
    </source>
</evidence>
<keyword evidence="3" id="KW-1185">Reference proteome</keyword>
<name>A0A1J1DTT6_9BACT</name>
<reference evidence="2 3" key="1">
    <citation type="journal article" date="2017" name="ISME J.">
        <title>Genome of 'Ca. Desulfovibrio trichonymphae', an H2-oxidizing bacterium in a tripartite symbiotic system within a protist cell in the termite gut.</title>
        <authorList>
            <person name="Kuwahara H."/>
            <person name="Yuki M."/>
            <person name="Izawa K."/>
            <person name="Ohkuma M."/>
            <person name="Hongoh Y."/>
        </authorList>
    </citation>
    <scope>NUCLEOTIDE SEQUENCE [LARGE SCALE GENOMIC DNA]</scope>
    <source>
        <strain evidence="2 3">Rs-N31</strain>
    </source>
</reference>
<accession>A0A1J1DTT6</accession>
<protein>
    <submittedName>
        <fullName evidence="2">Uncharacterized protein</fullName>
    </submittedName>
</protein>
<proteinExistence type="predicted"/>
<dbReference type="KEGG" id="dtr:RSDT_0573"/>
<gene>
    <name evidence="2" type="ORF">RSDT_0573</name>
</gene>
<evidence type="ECO:0000256" key="1">
    <source>
        <dbReference type="SAM" id="MobiDB-lite"/>
    </source>
</evidence>
<organism evidence="2 3">
    <name type="scientific">Candidatus Desulfovibrio trichonymphae</name>
    <dbReference type="NCBI Taxonomy" id="1725232"/>
    <lineage>
        <taxon>Bacteria</taxon>
        <taxon>Pseudomonadati</taxon>
        <taxon>Thermodesulfobacteriota</taxon>
        <taxon>Desulfovibrionia</taxon>
        <taxon>Desulfovibrionales</taxon>
        <taxon>Desulfovibrionaceae</taxon>
        <taxon>Desulfovibrio</taxon>
    </lineage>
</organism>
<evidence type="ECO:0000313" key="2">
    <source>
        <dbReference type="EMBL" id="BAV92085.1"/>
    </source>
</evidence>
<feature type="region of interest" description="Disordered" evidence="1">
    <location>
        <begin position="104"/>
        <end position="129"/>
    </location>
</feature>